<dbReference type="RefSeq" id="WP_215488508.1">
    <property type="nucleotide sequence ID" value="NZ_BAAAPJ010000001.1"/>
</dbReference>
<name>A0ABS5XXL0_9MICO</name>
<dbReference type="PANTHER" id="PTHR30006">
    <property type="entry name" value="THIAMINE-BINDING PERIPLASMIC PROTEIN-RELATED"/>
    <property type="match status" value="1"/>
</dbReference>
<protein>
    <submittedName>
        <fullName evidence="3">ABC transporter substrate-binding protein</fullName>
    </submittedName>
</protein>
<dbReference type="CDD" id="cd13544">
    <property type="entry name" value="PBP2_Fbp_like_1"/>
    <property type="match status" value="1"/>
</dbReference>
<keyword evidence="4" id="KW-1185">Reference proteome</keyword>
<feature type="signal peptide" evidence="2">
    <location>
        <begin position="1"/>
        <end position="31"/>
    </location>
</feature>
<dbReference type="PIRSF" id="PIRSF002825">
    <property type="entry name" value="CfbpA"/>
    <property type="match status" value="1"/>
</dbReference>
<proteinExistence type="predicted"/>
<keyword evidence="1 2" id="KW-0732">Signal</keyword>
<organism evidence="3 4">
    <name type="scientific">Microbacterium flavum</name>
    <dbReference type="NCBI Taxonomy" id="415216"/>
    <lineage>
        <taxon>Bacteria</taxon>
        <taxon>Bacillati</taxon>
        <taxon>Actinomycetota</taxon>
        <taxon>Actinomycetes</taxon>
        <taxon>Micrococcales</taxon>
        <taxon>Microbacteriaceae</taxon>
        <taxon>Microbacterium</taxon>
    </lineage>
</organism>
<dbReference type="PROSITE" id="PS51257">
    <property type="entry name" value="PROKAR_LIPOPROTEIN"/>
    <property type="match status" value="1"/>
</dbReference>
<dbReference type="EMBL" id="JAFLHG010000016">
    <property type="protein sequence ID" value="MBT8799275.1"/>
    <property type="molecule type" value="Genomic_DNA"/>
</dbReference>
<comment type="caution">
    <text evidence="3">The sequence shown here is derived from an EMBL/GenBank/DDBJ whole genome shotgun (WGS) entry which is preliminary data.</text>
</comment>
<evidence type="ECO:0000256" key="1">
    <source>
        <dbReference type="ARBA" id="ARBA00022729"/>
    </source>
</evidence>
<dbReference type="Gene3D" id="3.40.190.10">
    <property type="entry name" value="Periplasmic binding protein-like II"/>
    <property type="match status" value="2"/>
</dbReference>
<reference evidence="3 4" key="1">
    <citation type="submission" date="2021-03" db="EMBL/GenBank/DDBJ databases">
        <title>Microbacterium pauli sp. nov., isolated from microfiltered milk.</title>
        <authorList>
            <person name="Bellassi P."/>
            <person name="Fontana A."/>
            <person name="Callegari M.L."/>
            <person name="Lorenzo M."/>
            <person name="Cappa F."/>
        </authorList>
    </citation>
    <scope>NUCLEOTIDE SEQUENCE [LARGE SCALE GENOMIC DNA]</scope>
    <source>
        <strain evidence="3 4">DSM 18909</strain>
    </source>
</reference>
<dbReference type="PANTHER" id="PTHR30006:SF2">
    <property type="entry name" value="ABC TRANSPORTER SUBSTRATE-BINDING PROTEIN"/>
    <property type="match status" value="1"/>
</dbReference>
<dbReference type="SUPFAM" id="SSF53850">
    <property type="entry name" value="Periplasmic binding protein-like II"/>
    <property type="match status" value="1"/>
</dbReference>
<sequence length="349" mass="36754">MKRAALSGAALLSLMAATLVGCSTASGDASASGDKELNFICSPQEDWCQQVAAQFTAETGIAANYVRLSGGEAVARLAASGDAPEFDAWFGGGADGHIAADAEGFLEKYVSPGAEQIPAEYKDADGTWTGIYVGALSFCSNTDVLKRIGADAPESWEDLLDPVFKGNIAMAHPGTSGTAYQALWTQVMLNDGDQDAALDYFGRLHSNILQYSKSGSAPGQMAGRGEVATGIIFAQDCQKFINEGFTNLQTTFPKEGMTYEVGAVSLLKNAKHPDAAKSFIDWTLTAAAQDIAPTVGTYSVPTNPDATITDDMVDLSKLNLLHEDISVAGDTRRELTARFDAEVAPAPKE</sequence>
<feature type="chain" id="PRO_5046858707" evidence="2">
    <location>
        <begin position="32"/>
        <end position="349"/>
    </location>
</feature>
<evidence type="ECO:0000256" key="2">
    <source>
        <dbReference type="SAM" id="SignalP"/>
    </source>
</evidence>
<dbReference type="InterPro" id="IPR026045">
    <property type="entry name" value="Ferric-bd"/>
</dbReference>
<evidence type="ECO:0000313" key="4">
    <source>
        <dbReference type="Proteomes" id="UP000740605"/>
    </source>
</evidence>
<dbReference type="InterPro" id="IPR006059">
    <property type="entry name" value="SBP"/>
</dbReference>
<dbReference type="Proteomes" id="UP000740605">
    <property type="component" value="Unassembled WGS sequence"/>
</dbReference>
<dbReference type="Pfam" id="PF13416">
    <property type="entry name" value="SBP_bac_8"/>
    <property type="match status" value="1"/>
</dbReference>
<evidence type="ECO:0000313" key="3">
    <source>
        <dbReference type="EMBL" id="MBT8799275.1"/>
    </source>
</evidence>
<accession>A0ABS5XXL0</accession>
<gene>
    <name evidence="3" type="ORF">J0P97_14545</name>
</gene>